<organism evidence="1 2">
    <name type="scientific">Postia placenta MAD-698-R-SB12</name>
    <dbReference type="NCBI Taxonomy" id="670580"/>
    <lineage>
        <taxon>Eukaryota</taxon>
        <taxon>Fungi</taxon>
        <taxon>Dikarya</taxon>
        <taxon>Basidiomycota</taxon>
        <taxon>Agaricomycotina</taxon>
        <taxon>Agaricomycetes</taxon>
        <taxon>Polyporales</taxon>
        <taxon>Adustoporiaceae</taxon>
        <taxon>Rhodonia</taxon>
    </lineage>
</organism>
<dbReference type="GeneID" id="36329473"/>
<dbReference type="Proteomes" id="UP000194127">
    <property type="component" value="Unassembled WGS sequence"/>
</dbReference>
<sequence length="181" mass="19596">MFEGPRPDCPVALPHLKEMSLSFMSSPSVTNILSLLLLPRIKRSATSSRAQSTAGCAPYSPRTAAWFAALSNFRVIEVSAPSGRKFWCSTKSTSTRTPAQTNPLPSRALSSKLCQAISELPIANVAAVLNLSTVETFSTEDLGQPPRQHGQSVQAVAGMMHRPASYGGKLWVGRRRREEVV</sequence>
<proteinExistence type="predicted"/>
<gene>
    <name evidence="1" type="ORF">POSPLADRAFT_1134890</name>
</gene>
<name>A0A1X6N9R8_9APHY</name>
<keyword evidence="2" id="KW-1185">Reference proteome</keyword>
<accession>A0A1X6N9R8</accession>
<dbReference type="OrthoDB" id="10281948at2759"/>
<dbReference type="EMBL" id="KZ110593">
    <property type="protein sequence ID" value="OSX65252.1"/>
    <property type="molecule type" value="Genomic_DNA"/>
</dbReference>
<dbReference type="RefSeq" id="XP_024342046.1">
    <property type="nucleotide sequence ID" value="XM_024484524.1"/>
</dbReference>
<protein>
    <submittedName>
        <fullName evidence="1">Uncharacterized protein</fullName>
    </submittedName>
</protein>
<evidence type="ECO:0000313" key="2">
    <source>
        <dbReference type="Proteomes" id="UP000194127"/>
    </source>
</evidence>
<dbReference type="AlphaFoldDB" id="A0A1X6N9R8"/>
<evidence type="ECO:0000313" key="1">
    <source>
        <dbReference type="EMBL" id="OSX65252.1"/>
    </source>
</evidence>
<reference evidence="1 2" key="1">
    <citation type="submission" date="2017-04" db="EMBL/GenBank/DDBJ databases">
        <title>Genome Sequence of the Model Brown-Rot Fungus Postia placenta SB12.</title>
        <authorList>
            <consortium name="DOE Joint Genome Institute"/>
            <person name="Gaskell J."/>
            <person name="Kersten P."/>
            <person name="Larrondo L.F."/>
            <person name="Canessa P."/>
            <person name="Martinez D."/>
            <person name="Hibbett D."/>
            <person name="Schmoll M."/>
            <person name="Kubicek C.P."/>
            <person name="Martinez A.T."/>
            <person name="Yadav J."/>
            <person name="Master E."/>
            <person name="Magnuson J.K."/>
            <person name="James T."/>
            <person name="Yaver D."/>
            <person name="Berka R."/>
            <person name="Labutti K."/>
            <person name="Lipzen A."/>
            <person name="Aerts A."/>
            <person name="Barry K."/>
            <person name="Henrissat B."/>
            <person name="Blanchette R."/>
            <person name="Grigoriev I."/>
            <person name="Cullen D."/>
        </authorList>
    </citation>
    <scope>NUCLEOTIDE SEQUENCE [LARGE SCALE GENOMIC DNA]</scope>
    <source>
        <strain evidence="1 2">MAD-698-R-SB12</strain>
    </source>
</reference>